<name>A0A317YET1_MAIZE</name>
<comment type="caution">
    <text evidence="1">The sequence shown here is derived from an EMBL/GenBank/DDBJ whole genome shotgun (WGS) entry which is preliminary data.</text>
</comment>
<sequence length="24" mass="2825">MDCAMNLIPIHANPELDWCKRTRP</sequence>
<gene>
    <name evidence="1" type="ORF">Zm00014a_026627</name>
</gene>
<dbReference type="EMBL" id="NCVQ01000001">
    <property type="protein sequence ID" value="PWZ56606.1"/>
    <property type="molecule type" value="Genomic_DNA"/>
</dbReference>
<dbReference type="Proteomes" id="UP000251960">
    <property type="component" value="Chromosome 1"/>
</dbReference>
<accession>A0A317YET1</accession>
<evidence type="ECO:0000313" key="1">
    <source>
        <dbReference type="EMBL" id="PWZ56606.1"/>
    </source>
</evidence>
<dbReference type="AlphaFoldDB" id="A0A317YET1"/>
<protein>
    <submittedName>
        <fullName evidence="1">Uncharacterized protein</fullName>
    </submittedName>
</protein>
<organism evidence="1">
    <name type="scientific">Zea mays</name>
    <name type="common">Maize</name>
    <dbReference type="NCBI Taxonomy" id="4577"/>
    <lineage>
        <taxon>Eukaryota</taxon>
        <taxon>Viridiplantae</taxon>
        <taxon>Streptophyta</taxon>
        <taxon>Embryophyta</taxon>
        <taxon>Tracheophyta</taxon>
        <taxon>Spermatophyta</taxon>
        <taxon>Magnoliopsida</taxon>
        <taxon>Liliopsida</taxon>
        <taxon>Poales</taxon>
        <taxon>Poaceae</taxon>
        <taxon>PACMAD clade</taxon>
        <taxon>Panicoideae</taxon>
        <taxon>Andropogonodae</taxon>
        <taxon>Andropogoneae</taxon>
        <taxon>Tripsacinae</taxon>
        <taxon>Zea</taxon>
    </lineage>
</organism>
<proteinExistence type="predicted"/>
<reference evidence="1" key="1">
    <citation type="journal article" date="2018" name="Nat. Genet.">
        <title>Extensive intraspecific gene order and gene structural variations between Mo17 and other maize genomes.</title>
        <authorList>
            <person name="Sun S."/>
            <person name="Zhou Y."/>
            <person name="Chen J."/>
            <person name="Shi J."/>
            <person name="Zhao H."/>
            <person name="Zhao H."/>
            <person name="Song W."/>
            <person name="Zhang M."/>
            <person name="Cui Y."/>
            <person name="Dong X."/>
            <person name="Liu H."/>
            <person name="Ma X."/>
            <person name="Jiao Y."/>
            <person name="Wang B."/>
            <person name="Wei X."/>
            <person name="Stein J.C."/>
            <person name="Glaubitz J.C."/>
            <person name="Lu F."/>
            <person name="Yu G."/>
            <person name="Liang C."/>
            <person name="Fengler K."/>
            <person name="Li B."/>
            <person name="Rafalski A."/>
            <person name="Schnable P.S."/>
            <person name="Ware D.H."/>
            <person name="Buckler E.S."/>
            <person name="Lai J."/>
        </authorList>
    </citation>
    <scope>NUCLEOTIDE SEQUENCE [LARGE SCALE GENOMIC DNA]</scope>
    <source>
        <tissue evidence="1">Seedling</tissue>
    </source>
</reference>